<evidence type="ECO:0000256" key="11">
    <source>
        <dbReference type="ARBA" id="ARBA00049085"/>
    </source>
</evidence>
<evidence type="ECO:0000256" key="1">
    <source>
        <dbReference type="ARBA" id="ARBA00001947"/>
    </source>
</evidence>
<dbReference type="EMBL" id="CP034587">
    <property type="protein sequence ID" value="AZQ75209.1"/>
    <property type="molecule type" value="Genomic_DNA"/>
</dbReference>
<dbReference type="GO" id="GO:0008270">
    <property type="term" value="F:zinc ion binding"/>
    <property type="evidence" value="ECO:0007669"/>
    <property type="project" value="InterPro"/>
</dbReference>
<evidence type="ECO:0000256" key="8">
    <source>
        <dbReference type="ARBA" id="ARBA00039102"/>
    </source>
</evidence>
<dbReference type="SMART" id="SM00829">
    <property type="entry name" value="PKS_ER"/>
    <property type="match status" value="1"/>
</dbReference>
<keyword evidence="2 12" id="KW-0479">Metal-binding</keyword>
<comment type="catalytic activity">
    <reaction evidence="10">
        <text>2-deoxy-scyllo-inosamine + NAD(+) = 3-amino-2,3-dideoxy-scyllo-inosose + NADH + H(+)</text>
        <dbReference type="Rhea" id="RHEA:33883"/>
        <dbReference type="ChEBI" id="CHEBI:15378"/>
        <dbReference type="ChEBI" id="CHEBI:57540"/>
        <dbReference type="ChEBI" id="CHEBI:57945"/>
        <dbReference type="ChEBI" id="CHEBI:65002"/>
        <dbReference type="ChEBI" id="CHEBI:65003"/>
        <dbReference type="EC" id="1.1.1.329"/>
    </reaction>
</comment>
<evidence type="ECO:0000256" key="2">
    <source>
        <dbReference type="ARBA" id="ARBA00022723"/>
    </source>
</evidence>
<dbReference type="InterPro" id="IPR013149">
    <property type="entry name" value="ADH-like_C"/>
</dbReference>
<dbReference type="InterPro" id="IPR011032">
    <property type="entry name" value="GroES-like_sf"/>
</dbReference>
<dbReference type="RefSeq" id="WP_126917711.1">
    <property type="nucleotide sequence ID" value="NZ_CP034587.1"/>
</dbReference>
<comment type="cofactor">
    <cofactor evidence="1 12">
        <name>Zn(2+)</name>
        <dbReference type="ChEBI" id="CHEBI:29105"/>
    </cofactor>
</comment>
<protein>
    <recommendedName>
        <fullName evidence="9">2-deoxy-scyllo-inosamine dehydrogenase</fullName>
        <ecNumber evidence="8">1.1.1.329</ecNumber>
    </recommendedName>
</protein>
<dbReference type="Gene3D" id="3.90.180.10">
    <property type="entry name" value="Medium-chain alcohol dehydrogenases, catalytic domain"/>
    <property type="match status" value="1"/>
</dbReference>
<keyword evidence="3 12" id="KW-0862">Zinc</keyword>
<dbReference type="CDD" id="cd08234">
    <property type="entry name" value="threonine_DH_like"/>
    <property type="match status" value="1"/>
</dbReference>
<dbReference type="Gene3D" id="3.40.50.720">
    <property type="entry name" value="NAD(P)-binding Rossmann-like Domain"/>
    <property type="match status" value="1"/>
</dbReference>
<comment type="similarity">
    <text evidence="7">Belongs to the zinc-containing alcohol dehydrogenase family. DOIA dehydrogenase subfamily.</text>
</comment>
<dbReference type="PROSITE" id="PS00059">
    <property type="entry name" value="ADH_ZINC"/>
    <property type="match status" value="1"/>
</dbReference>
<keyword evidence="4" id="KW-0560">Oxidoreductase</keyword>
<evidence type="ECO:0000259" key="13">
    <source>
        <dbReference type="SMART" id="SM00829"/>
    </source>
</evidence>
<dbReference type="GO" id="GO:0016491">
    <property type="term" value="F:oxidoreductase activity"/>
    <property type="evidence" value="ECO:0007669"/>
    <property type="project" value="UniProtKB-KW"/>
</dbReference>
<dbReference type="InterPro" id="IPR050129">
    <property type="entry name" value="Zn_alcohol_dh"/>
</dbReference>
<dbReference type="PANTHER" id="PTHR43401">
    <property type="entry name" value="L-THREONINE 3-DEHYDROGENASE"/>
    <property type="match status" value="1"/>
</dbReference>
<feature type="domain" description="Enoyl reductase (ER)" evidence="13">
    <location>
        <begin position="8"/>
        <end position="328"/>
    </location>
</feature>
<evidence type="ECO:0000313" key="15">
    <source>
        <dbReference type="Proteomes" id="UP000267900"/>
    </source>
</evidence>
<evidence type="ECO:0000256" key="5">
    <source>
        <dbReference type="ARBA" id="ARBA00037678"/>
    </source>
</evidence>
<proteinExistence type="inferred from homology"/>
<evidence type="ECO:0000256" key="9">
    <source>
        <dbReference type="ARBA" id="ARBA00039387"/>
    </source>
</evidence>
<evidence type="ECO:0000256" key="10">
    <source>
        <dbReference type="ARBA" id="ARBA00048685"/>
    </source>
</evidence>
<dbReference type="EC" id="1.1.1.329" evidence="8"/>
<sequence>MRAVVVTGPGEARLTETADPVPAPGEVVVEVSSCGLCGTDMHILGGELPSAGYPLVPGHELTGRVVALGAGVTAPAVGARVAVDPNLPCGACHYCRIGRGNLCDDYSAIGVTRDGGFAEFVAVPARCAYVLPDELSDAAAGLVEPLSCAVHGLNRLPRRPGEHYLIYGAGTMGLMMAAVVRGAGAASVSVVDVNAERLAFAESFAADAVATDADVLDRPQGFEVVIDATGVVAAIEDGLTRVRKGGTFLQFGVADPARTAAFSPFAVYNREIDIIGSMAVHNSFQPAIDLLAAGLDLDPLVSDVFGLEGFDEAVAAFRAGTGRKLHIVPTGTRTS</sequence>
<dbReference type="InterPro" id="IPR036291">
    <property type="entry name" value="NAD(P)-bd_dom_sf"/>
</dbReference>
<comment type="pathway">
    <text evidence="6">Metabolic intermediate biosynthesis; 2-deoxystreptamine biosynthesis; 2-deoxystreptamine from D-glucose 6-phosphate: step 3/4.</text>
</comment>
<dbReference type="InterPro" id="IPR020843">
    <property type="entry name" value="ER"/>
</dbReference>
<dbReference type="InterPro" id="IPR013154">
    <property type="entry name" value="ADH-like_N"/>
</dbReference>
<evidence type="ECO:0000256" key="7">
    <source>
        <dbReference type="ARBA" id="ARBA00038004"/>
    </source>
</evidence>
<dbReference type="Pfam" id="PF00107">
    <property type="entry name" value="ADH_zinc_N"/>
    <property type="match status" value="1"/>
</dbReference>
<comment type="function">
    <text evidence="5">Catalyzes the oxidation of 2-deoxy-scyllo-inosamine (DOIA) with NAD(+) or NADP(+), forming 3-amino-2,3-dideoxy-scyllo-inosose (amino-DOI).</text>
</comment>
<dbReference type="SUPFAM" id="SSF50129">
    <property type="entry name" value="GroES-like"/>
    <property type="match status" value="1"/>
</dbReference>
<dbReference type="AlphaFoldDB" id="A0A3Q9G1D6"/>
<dbReference type="Proteomes" id="UP000267900">
    <property type="component" value="Chromosome"/>
</dbReference>
<dbReference type="Pfam" id="PF08240">
    <property type="entry name" value="ADH_N"/>
    <property type="match status" value="1"/>
</dbReference>
<dbReference type="InterPro" id="IPR002328">
    <property type="entry name" value="ADH_Zn_CS"/>
</dbReference>
<accession>A0A3Q9G1D6</accession>
<dbReference type="PANTHER" id="PTHR43401:SF5">
    <property type="entry name" value="ALCOHOL DEHYDROGENASE-RELATED"/>
    <property type="match status" value="1"/>
</dbReference>
<reference evidence="14 15" key="1">
    <citation type="submission" date="2018-12" db="EMBL/GenBank/DDBJ databases">
        <title>The whole draft genome of Streptomyce luteoverticillatus CGMCC 15060.</title>
        <authorList>
            <person name="Feng Z."/>
            <person name="Chen G."/>
            <person name="Zhang J."/>
            <person name="Zhu H."/>
            <person name="Yu X."/>
            <person name="Zhang W."/>
            <person name="Zhang X."/>
        </authorList>
    </citation>
    <scope>NUCLEOTIDE SEQUENCE [LARGE SCALE GENOMIC DNA]</scope>
    <source>
        <strain evidence="14 15">CGMCC 15060</strain>
    </source>
</reference>
<evidence type="ECO:0000256" key="3">
    <source>
        <dbReference type="ARBA" id="ARBA00022833"/>
    </source>
</evidence>
<comment type="catalytic activity">
    <reaction evidence="11">
        <text>2-deoxy-scyllo-inosamine + NADP(+) = 3-amino-2,3-dideoxy-scyllo-inosose + NADPH + H(+)</text>
        <dbReference type="Rhea" id="RHEA:33879"/>
        <dbReference type="ChEBI" id="CHEBI:15378"/>
        <dbReference type="ChEBI" id="CHEBI:57783"/>
        <dbReference type="ChEBI" id="CHEBI:58349"/>
        <dbReference type="ChEBI" id="CHEBI:65002"/>
        <dbReference type="ChEBI" id="CHEBI:65003"/>
        <dbReference type="EC" id="1.1.1.329"/>
    </reaction>
</comment>
<dbReference type="SUPFAM" id="SSF51735">
    <property type="entry name" value="NAD(P)-binding Rossmann-fold domains"/>
    <property type="match status" value="1"/>
</dbReference>
<evidence type="ECO:0000256" key="4">
    <source>
        <dbReference type="ARBA" id="ARBA00023002"/>
    </source>
</evidence>
<dbReference type="OrthoDB" id="3987021at2"/>
<organism evidence="14 15">
    <name type="scientific">Streptomyces luteoverticillatus</name>
    <name type="common">Streptoverticillium luteoverticillatus</name>
    <dbReference type="NCBI Taxonomy" id="66425"/>
    <lineage>
        <taxon>Bacteria</taxon>
        <taxon>Bacillati</taxon>
        <taxon>Actinomycetota</taxon>
        <taxon>Actinomycetes</taxon>
        <taxon>Kitasatosporales</taxon>
        <taxon>Streptomycetaceae</taxon>
        <taxon>Streptomyces</taxon>
    </lineage>
</organism>
<evidence type="ECO:0000256" key="12">
    <source>
        <dbReference type="RuleBase" id="RU361277"/>
    </source>
</evidence>
<evidence type="ECO:0000313" key="14">
    <source>
        <dbReference type="EMBL" id="AZQ75209.1"/>
    </source>
</evidence>
<name>A0A3Q9G1D6_STRLT</name>
<gene>
    <name evidence="14" type="ORF">EKH77_32330</name>
</gene>
<keyword evidence="15" id="KW-1185">Reference proteome</keyword>
<evidence type="ECO:0000256" key="6">
    <source>
        <dbReference type="ARBA" id="ARBA00037908"/>
    </source>
</evidence>